<comment type="caution">
    <text evidence="4">Lacks conserved residue(s) required for the propagation of feature annotation.</text>
</comment>
<keyword evidence="4" id="KW-0963">Cytoplasm</keyword>
<keyword evidence="3 4" id="KW-0546">Nucleotide metabolism</keyword>
<dbReference type="Pfam" id="PF02545">
    <property type="entry name" value="Maf"/>
    <property type="match status" value="1"/>
</dbReference>
<dbReference type="RefSeq" id="WP_309533100.1">
    <property type="nucleotide sequence ID" value="NZ_CP133721.1"/>
</dbReference>
<gene>
    <name evidence="5" type="ORF">RF683_05025</name>
</gene>
<dbReference type="Gene3D" id="3.90.950.10">
    <property type="match status" value="1"/>
</dbReference>
<organism evidence="5 6">
    <name type="scientific">Flavobacterium nakdongensis</name>
    <dbReference type="NCBI Taxonomy" id="3073563"/>
    <lineage>
        <taxon>Bacteria</taxon>
        <taxon>Pseudomonadati</taxon>
        <taxon>Bacteroidota</taxon>
        <taxon>Flavobacteriia</taxon>
        <taxon>Flavobacteriales</taxon>
        <taxon>Flavobacteriaceae</taxon>
        <taxon>Flavobacterium</taxon>
    </lineage>
</organism>
<comment type="catalytic activity">
    <reaction evidence="4">
        <text>dTTP + H2O = dTMP + diphosphate + H(+)</text>
        <dbReference type="Rhea" id="RHEA:28534"/>
        <dbReference type="ChEBI" id="CHEBI:15377"/>
        <dbReference type="ChEBI" id="CHEBI:15378"/>
        <dbReference type="ChEBI" id="CHEBI:33019"/>
        <dbReference type="ChEBI" id="CHEBI:37568"/>
        <dbReference type="ChEBI" id="CHEBI:63528"/>
        <dbReference type="EC" id="3.6.1.9"/>
    </reaction>
</comment>
<dbReference type="EC" id="3.6.1.9" evidence="4"/>
<feature type="site" description="Important for substrate specificity" evidence="4">
    <location>
        <position position="19"/>
    </location>
</feature>
<dbReference type="InterPro" id="IPR029001">
    <property type="entry name" value="ITPase-like_fam"/>
</dbReference>
<feature type="site" description="Important for substrate specificity" evidence="4">
    <location>
        <position position="78"/>
    </location>
</feature>
<comment type="similarity">
    <text evidence="4">Belongs to the Maf family. YhdE subfamily.</text>
</comment>
<dbReference type="InterPro" id="IPR003697">
    <property type="entry name" value="Maf-like"/>
</dbReference>
<dbReference type="NCBIfam" id="TIGR00172">
    <property type="entry name" value="maf"/>
    <property type="match status" value="1"/>
</dbReference>
<dbReference type="Proteomes" id="UP001180481">
    <property type="component" value="Chromosome"/>
</dbReference>
<comment type="function">
    <text evidence="4">Nucleoside triphosphate pyrophosphatase that hydrolyzes dTTP and UTP. May have a dual role in cell division arrest and in preventing the incorporation of modified nucleotides into cellular nucleic acids.</text>
</comment>
<dbReference type="HAMAP" id="MF_00528">
    <property type="entry name" value="Maf"/>
    <property type="match status" value="1"/>
</dbReference>
<dbReference type="PANTHER" id="PTHR43213">
    <property type="entry name" value="BIFUNCTIONAL DTTP/UTP PYROPHOSPHATASE/METHYLTRANSFERASE PROTEIN-RELATED"/>
    <property type="match status" value="1"/>
</dbReference>
<evidence type="ECO:0000313" key="6">
    <source>
        <dbReference type="Proteomes" id="UP001180481"/>
    </source>
</evidence>
<accession>A0ABY9RCC9</accession>
<sequence>MLKEKLKKYNIILASGSPRRQLFFKEMDIDFSIQLKEVEEVYPSHLQAAEITDYLAELKANAFKTCLDSNDLLVTSDTLVWLEETALGKPKDRKDAFEMLTCMAGKTHQVITSVCLMNLSFTKVFHEITSVTFKALTSDEIEYYLDTYHPYDKAGSYGIQEWIGLIGIEKIEGSYANVVGLPTHRLYKELMQL</sequence>
<protein>
    <recommendedName>
        <fullName evidence="4">dTTP/UTP pyrophosphatase</fullName>
        <shortName evidence="4">dTTPase/UTPase</shortName>
        <ecNumber evidence="4">3.6.1.9</ecNumber>
    </recommendedName>
    <alternativeName>
        <fullName evidence="4">Nucleoside triphosphate pyrophosphatase</fullName>
    </alternativeName>
    <alternativeName>
        <fullName evidence="4">Nucleotide pyrophosphatase</fullName>
        <shortName evidence="4">Nucleotide PPase</shortName>
    </alternativeName>
</protein>
<comment type="catalytic activity">
    <reaction evidence="4">
        <text>UTP + H2O = UMP + diphosphate + H(+)</text>
        <dbReference type="Rhea" id="RHEA:29395"/>
        <dbReference type="ChEBI" id="CHEBI:15377"/>
        <dbReference type="ChEBI" id="CHEBI:15378"/>
        <dbReference type="ChEBI" id="CHEBI:33019"/>
        <dbReference type="ChEBI" id="CHEBI:46398"/>
        <dbReference type="ChEBI" id="CHEBI:57865"/>
        <dbReference type="EC" id="3.6.1.9"/>
    </reaction>
</comment>
<dbReference type="PIRSF" id="PIRSF006305">
    <property type="entry name" value="Maf"/>
    <property type="match status" value="1"/>
</dbReference>
<reference evidence="5" key="1">
    <citation type="submission" date="2023-09" db="EMBL/GenBank/DDBJ databases">
        <title>Flavobacterium sp. 20NA77.7 isolated from freshwater.</title>
        <authorList>
            <person name="Le V."/>
            <person name="Ko S.-R."/>
            <person name="Ahn C.-Y."/>
            <person name="Oh H.-M."/>
        </authorList>
    </citation>
    <scope>NUCLEOTIDE SEQUENCE</scope>
    <source>
        <strain evidence="5">20NA77.7</strain>
    </source>
</reference>
<dbReference type="SUPFAM" id="SSF52972">
    <property type="entry name" value="ITPase-like"/>
    <property type="match status" value="1"/>
</dbReference>
<dbReference type="CDD" id="cd00555">
    <property type="entry name" value="Maf"/>
    <property type="match status" value="1"/>
</dbReference>
<evidence type="ECO:0000256" key="3">
    <source>
        <dbReference type="ARBA" id="ARBA00023080"/>
    </source>
</evidence>
<feature type="active site" description="Proton acceptor" evidence="4">
    <location>
        <position position="77"/>
    </location>
</feature>
<keyword evidence="6" id="KW-1185">Reference proteome</keyword>
<keyword evidence="2 4" id="KW-0378">Hydrolase</keyword>
<evidence type="ECO:0000256" key="2">
    <source>
        <dbReference type="ARBA" id="ARBA00022801"/>
    </source>
</evidence>
<evidence type="ECO:0000256" key="4">
    <source>
        <dbReference type="HAMAP-Rule" id="MF_00528"/>
    </source>
</evidence>
<proteinExistence type="inferred from homology"/>
<comment type="subcellular location">
    <subcellularLocation>
        <location evidence="4">Cytoplasm</location>
    </subcellularLocation>
</comment>
<dbReference type="EMBL" id="CP133721">
    <property type="protein sequence ID" value="WMW78809.1"/>
    <property type="molecule type" value="Genomic_DNA"/>
</dbReference>
<evidence type="ECO:0000256" key="1">
    <source>
        <dbReference type="ARBA" id="ARBA00001968"/>
    </source>
</evidence>
<name>A0ABY9RCC9_9FLAO</name>
<evidence type="ECO:0000313" key="5">
    <source>
        <dbReference type="EMBL" id="WMW78809.1"/>
    </source>
</evidence>
<comment type="cofactor">
    <cofactor evidence="1 4">
        <name>a divalent metal cation</name>
        <dbReference type="ChEBI" id="CHEBI:60240"/>
    </cofactor>
</comment>
<feature type="site" description="Important for substrate specificity" evidence="4">
    <location>
        <position position="160"/>
    </location>
</feature>
<dbReference type="PANTHER" id="PTHR43213:SF5">
    <property type="entry name" value="BIFUNCTIONAL DTTP_UTP PYROPHOSPHATASE_METHYLTRANSFERASE PROTEIN-RELATED"/>
    <property type="match status" value="1"/>
</dbReference>